<proteinExistence type="predicted"/>
<name>A0ABY7G363_MYAAR</name>
<keyword evidence="4" id="KW-1185">Reference proteome</keyword>
<protein>
    <submittedName>
        <fullName evidence="3">Uncharacterized protein</fullName>
    </submittedName>
</protein>
<gene>
    <name evidence="3" type="ORF">MAR_014569</name>
</gene>
<feature type="compositionally biased region" description="Acidic residues" evidence="1">
    <location>
        <begin position="10"/>
        <end position="19"/>
    </location>
</feature>
<feature type="region of interest" description="Disordered" evidence="1">
    <location>
        <begin position="1"/>
        <end position="25"/>
    </location>
</feature>
<accession>A0ABY7G363</accession>
<organism evidence="3 4">
    <name type="scientific">Mya arenaria</name>
    <name type="common">Soft-shell clam</name>
    <dbReference type="NCBI Taxonomy" id="6604"/>
    <lineage>
        <taxon>Eukaryota</taxon>
        <taxon>Metazoa</taxon>
        <taxon>Spiralia</taxon>
        <taxon>Lophotrochozoa</taxon>
        <taxon>Mollusca</taxon>
        <taxon>Bivalvia</taxon>
        <taxon>Autobranchia</taxon>
        <taxon>Heteroconchia</taxon>
        <taxon>Euheterodonta</taxon>
        <taxon>Imparidentia</taxon>
        <taxon>Neoheterodontei</taxon>
        <taxon>Myida</taxon>
        <taxon>Myoidea</taxon>
        <taxon>Myidae</taxon>
        <taxon>Mya</taxon>
    </lineage>
</organism>
<evidence type="ECO:0000313" key="4">
    <source>
        <dbReference type="Proteomes" id="UP001164746"/>
    </source>
</evidence>
<keyword evidence="2" id="KW-1133">Transmembrane helix</keyword>
<keyword evidence="2" id="KW-0812">Transmembrane</keyword>
<reference evidence="3" key="1">
    <citation type="submission" date="2022-11" db="EMBL/GenBank/DDBJ databases">
        <title>Centuries of genome instability and evolution in soft-shell clam transmissible cancer (bioRxiv).</title>
        <authorList>
            <person name="Hart S.F.M."/>
            <person name="Yonemitsu M.A."/>
            <person name="Giersch R.M."/>
            <person name="Beal B.F."/>
            <person name="Arriagada G."/>
            <person name="Davis B.W."/>
            <person name="Ostrander E.A."/>
            <person name="Goff S.P."/>
            <person name="Metzger M.J."/>
        </authorList>
    </citation>
    <scope>NUCLEOTIDE SEQUENCE</scope>
    <source>
        <strain evidence="3">MELC-2E11</strain>
        <tissue evidence="3">Siphon/mantle</tissue>
    </source>
</reference>
<dbReference type="EMBL" id="CP111026">
    <property type="protein sequence ID" value="WAR28865.1"/>
    <property type="molecule type" value="Genomic_DNA"/>
</dbReference>
<dbReference type="Proteomes" id="UP001164746">
    <property type="component" value="Chromosome 15"/>
</dbReference>
<evidence type="ECO:0000256" key="1">
    <source>
        <dbReference type="SAM" id="MobiDB-lite"/>
    </source>
</evidence>
<evidence type="ECO:0000256" key="2">
    <source>
        <dbReference type="SAM" id="Phobius"/>
    </source>
</evidence>
<sequence length="98" mass="10395">MLLMMMIGDRDDDDDDDEGSQAADAAVEGGSLGGSLLDLGANSASPEGVPLWGIILIVIGCLIAVGAIIYLIYWIRSQRDGVDEESKEDEENVPNNAK</sequence>
<feature type="transmembrane region" description="Helical" evidence="2">
    <location>
        <begin position="51"/>
        <end position="73"/>
    </location>
</feature>
<keyword evidence="2" id="KW-0472">Membrane</keyword>
<evidence type="ECO:0000313" key="3">
    <source>
        <dbReference type="EMBL" id="WAR28865.1"/>
    </source>
</evidence>